<accession>A0A8I1GJM4</accession>
<dbReference type="Proteomes" id="UP000623250">
    <property type="component" value="Unassembled WGS sequence"/>
</dbReference>
<gene>
    <name evidence="1" type="ORF">JDN41_15490</name>
</gene>
<name>A0A8I1GJM4_9HYPH</name>
<dbReference type="AlphaFoldDB" id="A0A8I1GJM4"/>
<keyword evidence="2" id="KW-1185">Reference proteome</keyword>
<proteinExistence type="predicted"/>
<dbReference type="RefSeq" id="WP_037233500.1">
    <property type="nucleotide sequence ID" value="NZ_JAEMUK010000083.1"/>
</dbReference>
<reference evidence="1 2" key="1">
    <citation type="submission" date="2020-12" db="EMBL/GenBank/DDBJ databases">
        <title>Revised draft genomes of Rhodomicrobium vannielii ATCC 17100 and Rhodomicrobium udaipurense JA643.</title>
        <authorList>
            <person name="Conners E.M."/>
            <person name="Davenport E.J."/>
            <person name="Bose A."/>
        </authorList>
    </citation>
    <scope>NUCLEOTIDE SEQUENCE [LARGE SCALE GENOMIC DNA]</scope>
    <source>
        <strain evidence="1 2">JA643</strain>
    </source>
</reference>
<sequence length="211" mass="24344">MYEAEKHALEEYIFNLVKSNNSRALKVAVLTRDISSKIEEIIIDDFIDKLDLKLNKNGIRRSPPLLHSFYKQYDSIRWRSPDWRKGWFIGIEFGLPNLREAGFGFCAPDSVAARDPAAKDYDTMDGELRLKLVADIRKTSFKSGLHREWPWWPAFFQAAGLRNWLETECLLKLAGVELHDGVSFVDWLADDLDLLYRTVDKVLSEQAPPPT</sequence>
<evidence type="ECO:0000313" key="2">
    <source>
        <dbReference type="Proteomes" id="UP000623250"/>
    </source>
</evidence>
<protein>
    <submittedName>
        <fullName evidence="1">Uncharacterized protein</fullName>
    </submittedName>
</protein>
<comment type="caution">
    <text evidence="1">The sequence shown here is derived from an EMBL/GenBank/DDBJ whole genome shotgun (WGS) entry which is preliminary data.</text>
</comment>
<organism evidence="1 2">
    <name type="scientific">Rhodomicrobium udaipurense</name>
    <dbReference type="NCBI Taxonomy" id="1202716"/>
    <lineage>
        <taxon>Bacteria</taxon>
        <taxon>Pseudomonadati</taxon>
        <taxon>Pseudomonadota</taxon>
        <taxon>Alphaproteobacteria</taxon>
        <taxon>Hyphomicrobiales</taxon>
        <taxon>Hyphomicrobiaceae</taxon>
        <taxon>Rhodomicrobium</taxon>
    </lineage>
</organism>
<evidence type="ECO:0000313" key="1">
    <source>
        <dbReference type="EMBL" id="MBJ7544957.1"/>
    </source>
</evidence>
<dbReference type="EMBL" id="JAEMUK010000083">
    <property type="protein sequence ID" value="MBJ7544957.1"/>
    <property type="molecule type" value="Genomic_DNA"/>
</dbReference>